<sequence>MPRQPTATQARMKNISKCVAITANTFDVLVTMLKISGLEAISKTIQSLLTLAQTIKQDKNESAELMEYTHEWLGRGARRISTLPSAGPLVKVGFRLSTRDYGYIGFILMSLSAFSAFWIIAGWVNWRKAFNRLAFRDGARICILSRLPSAPQQRMTFTLSDFKFYRRNIKASEPTSAWCYHGTT</sequence>
<protein>
    <submittedName>
        <fullName evidence="2">Uncharacterized protein</fullName>
    </submittedName>
</protein>
<accession>A0AAD7K950</accession>
<keyword evidence="1" id="KW-1133">Transmembrane helix</keyword>
<feature type="transmembrane region" description="Helical" evidence="1">
    <location>
        <begin position="101"/>
        <end position="126"/>
    </location>
</feature>
<dbReference type="EMBL" id="JARKIB010000005">
    <property type="protein sequence ID" value="KAJ7779658.1"/>
    <property type="molecule type" value="Genomic_DNA"/>
</dbReference>
<reference evidence="2" key="1">
    <citation type="submission" date="2023-03" db="EMBL/GenBank/DDBJ databases">
        <title>Massive genome expansion in bonnet fungi (Mycena s.s.) driven by repeated elements and novel gene families across ecological guilds.</title>
        <authorList>
            <consortium name="Lawrence Berkeley National Laboratory"/>
            <person name="Harder C.B."/>
            <person name="Miyauchi S."/>
            <person name="Viragh M."/>
            <person name="Kuo A."/>
            <person name="Thoen E."/>
            <person name="Andreopoulos B."/>
            <person name="Lu D."/>
            <person name="Skrede I."/>
            <person name="Drula E."/>
            <person name="Henrissat B."/>
            <person name="Morin E."/>
            <person name="Kohler A."/>
            <person name="Barry K."/>
            <person name="LaButti K."/>
            <person name="Morin E."/>
            <person name="Salamov A."/>
            <person name="Lipzen A."/>
            <person name="Mereny Z."/>
            <person name="Hegedus B."/>
            <person name="Baldrian P."/>
            <person name="Stursova M."/>
            <person name="Weitz H."/>
            <person name="Taylor A."/>
            <person name="Grigoriev I.V."/>
            <person name="Nagy L.G."/>
            <person name="Martin F."/>
            <person name="Kauserud H."/>
        </authorList>
    </citation>
    <scope>NUCLEOTIDE SEQUENCE</scope>
    <source>
        <strain evidence="2">CBHHK182m</strain>
    </source>
</reference>
<evidence type="ECO:0000313" key="2">
    <source>
        <dbReference type="EMBL" id="KAJ7779658.1"/>
    </source>
</evidence>
<comment type="caution">
    <text evidence="2">The sequence shown here is derived from an EMBL/GenBank/DDBJ whole genome shotgun (WGS) entry which is preliminary data.</text>
</comment>
<dbReference type="AlphaFoldDB" id="A0AAD7K950"/>
<gene>
    <name evidence="2" type="ORF">B0H16DRAFT_1448107</name>
</gene>
<evidence type="ECO:0000313" key="3">
    <source>
        <dbReference type="Proteomes" id="UP001215598"/>
    </source>
</evidence>
<keyword evidence="1" id="KW-0472">Membrane</keyword>
<dbReference type="Proteomes" id="UP001215598">
    <property type="component" value="Unassembled WGS sequence"/>
</dbReference>
<keyword evidence="1" id="KW-0812">Transmembrane</keyword>
<name>A0AAD7K950_9AGAR</name>
<evidence type="ECO:0000256" key="1">
    <source>
        <dbReference type="SAM" id="Phobius"/>
    </source>
</evidence>
<organism evidence="2 3">
    <name type="scientific">Mycena metata</name>
    <dbReference type="NCBI Taxonomy" id="1033252"/>
    <lineage>
        <taxon>Eukaryota</taxon>
        <taxon>Fungi</taxon>
        <taxon>Dikarya</taxon>
        <taxon>Basidiomycota</taxon>
        <taxon>Agaricomycotina</taxon>
        <taxon>Agaricomycetes</taxon>
        <taxon>Agaricomycetidae</taxon>
        <taxon>Agaricales</taxon>
        <taxon>Marasmiineae</taxon>
        <taxon>Mycenaceae</taxon>
        <taxon>Mycena</taxon>
    </lineage>
</organism>
<proteinExistence type="predicted"/>
<keyword evidence="3" id="KW-1185">Reference proteome</keyword>